<dbReference type="InterPro" id="IPR027417">
    <property type="entry name" value="P-loop_NTPase"/>
</dbReference>
<dbReference type="CDD" id="cd00009">
    <property type="entry name" value="AAA"/>
    <property type="match status" value="1"/>
</dbReference>
<evidence type="ECO:0000259" key="5">
    <source>
        <dbReference type="PROSITE" id="PS50045"/>
    </source>
</evidence>
<protein>
    <submittedName>
        <fullName evidence="6">Sigma 54-interacting transcriptional regulator</fullName>
    </submittedName>
</protein>
<dbReference type="PANTHER" id="PTHR32071">
    <property type="entry name" value="TRANSCRIPTIONAL REGULATORY PROTEIN"/>
    <property type="match status" value="1"/>
</dbReference>
<keyword evidence="2" id="KW-0067">ATP-binding</keyword>
<dbReference type="InterPro" id="IPR009057">
    <property type="entry name" value="Homeodomain-like_sf"/>
</dbReference>
<sequence length="334" mass="36123">MKTLMVLEAAQADAVEVSGLVAVDPPLRNALRVVEQMAKRSSGVLITGPTGVGKELLAAQVHARSGRRGAFVAINCAAFSEGLAESALFGHVRGAFTGAVSNAQGAFVEAHRGTLFLDEMGELDPSVQAKLLRVLEEGSVRPVGASKSTPVDVRIVAATNRDLRQEISASRFRADLFFRIATFIIEVPALRERPGDLDALIQRFLAQHDRAPRVLLSTAARRALLNYAWPGNVRELRNVMERILALAPPGEISEATLLTLAPELSQVPVDAPPAEGASLRQALARTERRLIRARLASGDGHRQRLADDLGVHRTTLWRKMKRLSASDDPPPSRV</sequence>
<evidence type="ECO:0000256" key="1">
    <source>
        <dbReference type="ARBA" id="ARBA00022741"/>
    </source>
</evidence>
<dbReference type="PROSITE" id="PS00688">
    <property type="entry name" value="SIGMA54_INTERACT_3"/>
    <property type="match status" value="1"/>
</dbReference>
<gene>
    <name evidence="6" type="ORF">LZC94_46195</name>
</gene>
<feature type="domain" description="Sigma-54 factor interaction" evidence="5">
    <location>
        <begin position="20"/>
        <end position="245"/>
    </location>
</feature>
<dbReference type="Pfam" id="PF00158">
    <property type="entry name" value="Sigma54_activat"/>
    <property type="match status" value="1"/>
</dbReference>
<dbReference type="InterPro" id="IPR002197">
    <property type="entry name" value="HTH_Fis"/>
</dbReference>
<evidence type="ECO:0000256" key="2">
    <source>
        <dbReference type="ARBA" id="ARBA00022840"/>
    </source>
</evidence>
<dbReference type="Gene3D" id="1.10.10.60">
    <property type="entry name" value="Homeodomain-like"/>
    <property type="match status" value="1"/>
</dbReference>
<evidence type="ECO:0000256" key="4">
    <source>
        <dbReference type="ARBA" id="ARBA00023163"/>
    </source>
</evidence>
<keyword evidence="3" id="KW-0805">Transcription regulation</keyword>
<dbReference type="Pfam" id="PF02954">
    <property type="entry name" value="HTH_8"/>
    <property type="match status" value="1"/>
</dbReference>
<dbReference type="SUPFAM" id="SSF46689">
    <property type="entry name" value="Homeodomain-like"/>
    <property type="match status" value="1"/>
</dbReference>
<keyword evidence="1" id="KW-0547">Nucleotide-binding</keyword>
<dbReference type="InterPro" id="IPR025944">
    <property type="entry name" value="Sigma_54_int_dom_CS"/>
</dbReference>
<dbReference type="SMART" id="SM00382">
    <property type="entry name" value="AAA"/>
    <property type="match status" value="1"/>
</dbReference>
<dbReference type="EMBL" id="CP089984">
    <property type="protein sequence ID" value="WXB15199.1"/>
    <property type="molecule type" value="Genomic_DNA"/>
</dbReference>
<dbReference type="InterPro" id="IPR003593">
    <property type="entry name" value="AAA+_ATPase"/>
</dbReference>
<evidence type="ECO:0000256" key="3">
    <source>
        <dbReference type="ARBA" id="ARBA00023015"/>
    </source>
</evidence>
<keyword evidence="7" id="KW-1185">Reference proteome</keyword>
<dbReference type="Gene3D" id="1.10.8.60">
    <property type="match status" value="1"/>
</dbReference>
<evidence type="ECO:0000313" key="7">
    <source>
        <dbReference type="Proteomes" id="UP001370348"/>
    </source>
</evidence>
<reference evidence="6 7" key="1">
    <citation type="submission" date="2021-12" db="EMBL/GenBank/DDBJ databases">
        <title>Discovery of the Pendulisporaceae a myxobacterial family with distinct sporulation behavior and unique specialized metabolism.</title>
        <authorList>
            <person name="Garcia R."/>
            <person name="Popoff A."/>
            <person name="Bader C.D."/>
            <person name="Loehr J."/>
            <person name="Walesch S."/>
            <person name="Walt C."/>
            <person name="Boldt J."/>
            <person name="Bunk B."/>
            <person name="Haeckl F.J.F.P.J."/>
            <person name="Gunesch A.P."/>
            <person name="Birkelbach J."/>
            <person name="Nuebel U."/>
            <person name="Pietschmann T."/>
            <person name="Bach T."/>
            <person name="Mueller R."/>
        </authorList>
    </citation>
    <scope>NUCLEOTIDE SEQUENCE [LARGE SCALE GENOMIC DNA]</scope>
    <source>
        <strain evidence="6 7">MSr11954</strain>
    </source>
</reference>
<proteinExistence type="predicted"/>
<dbReference type="PROSITE" id="PS50045">
    <property type="entry name" value="SIGMA54_INTERACT_4"/>
    <property type="match status" value="1"/>
</dbReference>
<dbReference type="PANTHER" id="PTHR32071:SF81">
    <property type="entry name" value="PROPIONATE CATABOLISM OPERON REGULATORY PROTEIN"/>
    <property type="match status" value="1"/>
</dbReference>
<dbReference type="Gene3D" id="3.40.50.300">
    <property type="entry name" value="P-loop containing nucleotide triphosphate hydrolases"/>
    <property type="match status" value="1"/>
</dbReference>
<dbReference type="InterPro" id="IPR002078">
    <property type="entry name" value="Sigma_54_int"/>
</dbReference>
<dbReference type="Pfam" id="PF25601">
    <property type="entry name" value="AAA_lid_14"/>
    <property type="match status" value="1"/>
</dbReference>
<dbReference type="RefSeq" id="WP_394824824.1">
    <property type="nucleotide sequence ID" value="NZ_CP089984.1"/>
</dbReference>
<keyword evidence="4" id="KW-0804">Transcription</keyword>
<evidence type="ECO:0000313" key="6">
    <source>
        <dbReference type="EMBL" id="WXB15199.1"/>
    </source>
</evidence>
<dbReference type="InterPro" id="IPR058031">
    <property type="entry name" value="AAA_lid_NorR"/>
</dbReference>
<accession>A0ABZ2LW89</accession>
<name>A0ABZ2LW89_9BACT</name>
<dbReference type="SUPFAM" id="SSF52540">
    <property type="entry name" value="P-loop containing nucleoside triphosphate hydrolases"/>
    <property type="match status" value="1"/>
</dbReference>
<organism evidence="6 7">
    <name type="scientific">Pendulispora albinea</name>
    <dbReference type="NCBI Taxonomy" id="2741071"/>
    <lineage>
        <taxon>Bacteria</taxon>
        <taxon>Pseudomonadati</taxon>
        <taxon>Myxococcota</taxon>
        <taxon>Myxococcia</taxon>
        <taxon>Myxococcales</taxon>
        <taxon>Sorangiineae</taxon>
        <taxon>Pendulisporaceae</taxon>
        <taxon>Pendulispora</taxon>
    </lineage>
</organism>
<dbReference type="Proteomes" id="UP001370348">
    <property type="component" value="Chromosome"/>
</dbReference>